<keyword evidence="1" id="KW-0472">Membrane</keyword>
<organism evidence="2 3">
    <name type="scientific">Alicyclobacillus fastidiosus</name>
    <dbReference type="NCBI Taxonomy" id="392011"/>
    <lineage>
        <taxon>Bacteria</taxon>
        <taxon>Bacillati</taxon>
        <taxon>Bacillota</taxon>
        <taxon>Bacilli</taxon>
        <taxon>Bacillales</taxon>
        <taxon>Alicyclobacillaceae</taxon>
        <taxon>Alicyclobacillus</taxon>
    </lineage>
</organism>
<accession>A0ABV5AHV3</accession>
<protein>
    <submittedName>
        <fullName evidence="2">Uncharacterized protein</fullName>
    </submittedName>
</protein>
<evidence type="ECO:0000313" key="2">
    <source>
        <dbReference type="EMBL" id="MFB5191855.1"/>
    </source>
</evidence>
<evidence type="ECO:0000313" key="3">
    <source>
        <dbReference type="Proteomes" id="UP001579974"/>
    </source>
</evidence>
<comment type="caution">
    <text evidence="2">The sequence shown here is derived from an EMBL/GenBank/DDBJ whole genome shotgun (WGS) entry which is preliminary data.</text>
</comment>
<feature type="transmembrane region" description="Helical" evidence="1">
    <location>
        <begin position="21"/>
        <end position="48"/>
    </location>
</feature>
<proteinExistence type="predicted"/>
<keyword evidence="1" id="KW-1133">Transmembrane helix</keyword>
<gene>
    <name evidence="2" type="ORF">KKP3000_000641</name>
</gene>
<name>A0ABV5AHV3_9BACL</name>
<reference evidence="2 3" key="1">
    <citation type="journal article" date="2024" name="Int. J. Mol. Sci.">
        <title>Exploration of Alicyclobacillus spp. Genome in Search of Antibiotic Resistance.</title>
        <authorList>
            <person name="Bucka-Kolendo J."/>
            <person name="Kiousi D.E."/>
            <person name="Dekowska A."/>
            <person name="Mikolajczuk-Szczyrba A."/>
            <person name="Karadedos D.M."/>
            <person name="Michael P."/>
            <person name="Galanis A."/>
            <person name="Sokolowska B."/>
        </authorList>
    </citation>
    <scope>NUCLEOTIDE SEQUENCE [LARGE SCALE GENOMIC DNA]</scope>
    <source>
        <strain evidence="2 3">KKP 3000</strain>
    </source>
</reference>
<keyword evidence="3" id="KW-1185">Reference proteome</keyword>
<dbReference type="Proteomes" id="UP001579974">
    <property type="component" value="Unassembled WGS sequence"/>
</dbReference>
<sequence length="149" mass="15728">MKQVNSQGSDKRIISAGMRAVDIWIAILLLTGQISVGGVFVSAGAIWLSVTGPILGGVKQVGTTPDGQVVQDGVDVVTALLLILGQITNTGPWIASGRFNFVVSGPAFGNNNVPVPADPSETSESAQTFFKQFRQQMILRQMSNGMSHD</sequence>
<keyword evidence="1" id="KW-0812">Transmembrane</keyword>
<dbReference type="RefSeq" id="WP_275476493.1">
    <property type="nucleotide sequence ID" value="NZ_CP162940.1"/>
</dbReference>
<evidence type="ECO:0000256" key="1">
    <source>
        <dbReference type="SAM" id="Phobius"/>
    </source>
</evidence>
<dbReference type="EMBL" id="JBDXSU010000014">
    <property type="protein sequence ID" value="MFB5191855.1"/>
    <property type="molecule type" value="Genomic_DNA"/>
</dbReference>